<reference evidence="1" key="2">
    <citation type="journal article" date="2015" name="Data Brief">
        <title>Shoot transcriptome of the giant reed, Arundo donax.</title>
        <authorList>
            <person name="Barrero R.A."/>
            <person name="Guerrero F.D."/>
            <person name="Moolhuijzen P."/>
            <person name="Goolsby J.A."/>
            <person name="Tidwell J."/>
            <person name="Bellgard S.E."/>
            <person name="Bellgard M.I."/>
        </authorList>
    </citation>
    <scope>NUCLEOTIDE SEQUENCE</scope>
    <source>
        <tissue evidence="1">Shoot tissue taken approximately 20 cm above the soil surface</tissue>
    </source>
</reference>
<organism evidence="1">
    <name type="scientific">Arundo donax</name>
    <name type="common">Giant reed</name>
    <name type="synonym">Donax arundinaceus</name>
    <dbReference type="NCBI Taxonomy" id="35708"/>
    <lineage>
        <taxon>Eukaryota</taxon>
        <taxon>Viridiplantae</taxon>
        <taxon>Streptophyta</taxon>
        <taxon>Embryophyta</taxon>
        <taxon>Tracheophyta</taxon>
        <taxon>Spermatophyta</taxon>
        <taxon>Magnoliopsida</taxon>
        <taxon>Liliopsida</taxon>
        <taxon>Poales</taxon>
        <taxon>Poaceae</taxon>
        <taxon>PACMAD clade</taxon>
        <taxon>Arundinoideae</taxon>
        <taxon>Arundineae</taxon>
        <taxon>Arundo</taxon>
    </lineage>
</organism>
<proteinExistence type="predicted"/>
<evidence type="ECO:0000313" key="1">
    <source>
        <dbReference type="EMBL" id="JAD28334.1"/>
    </source>
</evidence>
<name>A0A0A8YNL1_ARUDO</name>
<reference evidence="1" key="1">
    <citation type="submission" date="2014-09" db="EMBL/GenBank/DDBJ databases">
        <authorList>
            <person name="Magalhaes I.L.F."/>
            <person name="Oliveira U."/>
            <person name="Santos F.R."/>
            <person name="Vidigal T.H.D.A."/>
            <person name="Brescovit A.D."/>
            <person name="Santos A.J."/>
        </authorList>
    </citation>
    <scope>NUCLEOTIDE SEQUENCE</scope>
    <source>
        <tissue evidence="1">Shoot tissue taken approximately 20 cm above the soil surface</tissue>
    </source>
</reference>
<accession>A0A0A8YNL1</accession>
<dbReference type="EMBL" id="GBRH01269561">
    <property type="protein sequence ID" value="JAD28334.1"/>
    <property type="molecule type" value="Transcribed_RNA"/>
</dbReference>
<protein>
    <submittedName>
        <fullName evidence="1">Uncharacterized protein</fullName>
    </submittedName>
</protein>
<sequence>MASVTNSIVCKAV</sequence>